<accession>A0ABX0SJD4</accession>
<sequence>MRAVGKYLSPRKAHAIYLKTVAAIPEREEFVPHLTRIVGDSSANVDPTGDLIASQIDSTGHATASIRSTWNATERPTNRV</sequence>
<evidence type="ECO:0000313" key="2">
    <source>
        <dbReference type="EMBL" id="NIH58034.1"/>
    </source>
</evidence>
<gene>
    <name evidence="2" type="ORF">FB473_002679</name>
</gene>
<reference evidence="2 3" key="1">
    <citation type="submission" date="2020-02" db="EMBL/GenBank/DDBJ databases">
        <title>Sequencing the genomes of 1000 actinobacteria strains.</title>
        <authorList>
            <person name="Klenk H.-P."/>
        </authorList>
    </citation>
    <scope>NUCLEOTIDE SEQUENCE [LARGE SCALE GENOMIC DNA]</scope>
    <source>
        <strain evidence="2 3">DSM 19609</strain>
    </source>
</reference>
<organism evidence="2 3">
    <name type="scientific">Brooklawnia cerclae</name>
    <dbReference type="NCBI Taxonomy" id="349934"/>
    <lineage>
        <taxon>Bacteria</taxon>
        <taxon>Bacillati</taxon>
        <taxon>Actinomycetota</taxon>
        <taxon>Actinomycetes</taxon>
        <taxon>Propionibacteriales</taxon>
        <taxon>Propionibacteriaceae</taxon>
        <taxon>Brooklawnia</taxon>
    </lineage>
</organism>
<comment type="caution">
    <text evidence="2">The sequence shown here is derived from an EMBL/GenBank/DDBJ whole genome shotgun (WGS) entry which is preliminary data.</text>
</comment>
<dbReference type="Proteomes" id="UP000749311">
    <property type="component" value="Unassembled WGS sequence"/>
</dbReference>
<proteinExistence type="predicted"/>
<name>A0ABX0SJD4_9ACTN</name>
<feature type="region of interest" description="Disordered" evidence="1">
    <location>
        <begin position="43"/>
        <end position="80"/>
    </location>
</feature>
<feature type="compositionally biased region" description="Polar residues" evidence="1">
    <location>
        <begin position="55"/>
        <end position="80"/>
    </location>
</feature>
<dbReference type="RefSeq" id="WP_167168681.1">
    <property type="nucleotide sequence ID" value="NZ_BAAAOO010000007.1"/>
</dbReference>
<keyword evidence="3" id="KW-1185">Reference proteome</keyword>
<evidence type="ECO:0000313" key="3">
    <source>
        <dbReference type="Proteomes" id="UP000749311"/>
    </source>
</evidence>
<protein>
    <submittedName>
        <fullName evidence="2">Uncharacterized protein</fullName>
    </submittedName>
</protein>
<evidence type="ECO:0000256" key="1">
    <source>
        <dbReference type="SAM" id="MobiDB-lite"/>
    </source>
</evidence>
<dbReference type="EMBL" id="JAAMOZ010000001">
    <property type="protein sequence ID" value="NIH58034.1"/>
    <property type="molecule type" value="Genomic_DNA"/>
</dbReference>